<evidence type="ECO:0000313" key="3">
    <source>
        <dbReference type="EMBL" id="SVP95153.1"/>
    </source>
</evidence>
<feature type="compositionally biased region" description="Basic and acidic residues" evidence="1">
    <location>
        <begin position="105"/>
        <end position="131"/>
    </location>
</feature>
<dbReference type="EMBL" id="UIVS01000004">
    <property type="protein sequence ID" value="SVP95153.1"/>
    <property type="molecule type" value="Genomic_DNA"/>
</dbReference>
<feature type="region of interest" description="Disordered" evidence="1">
    <location>
        <begin position="234"/>
        <end position="296"/>
    </location>
</feature>
<feature type="region of interest" description="Disordered" evidence="1">
    <location>
        <begin position="104"/>
        <end position="131"/>
    </location>
</feature>
<dbReference type="VEuPathDB" id="PiroplasmaDB:TA08100"/>
<dbReference type="AlphaFoldDB" id="A0A3B0MY57"/>
<evidence type="ECO:0000313" key="2">
    <source>
        <dbReference type="EMBL" id="SVP94312.1"/>
    </source>
</evidence>
<dbReference type="EMBL" id="UIVT01000004">
    <property type="protein sequence ID" value="SVP94312.1"/>
    <property type="molecule type" value="Genomic_DNA"/>
</dbReference>
<organism evidence="2">
    <name type="scientific">Theileria annulata</name>
    <dbReference type="NCBI Taxonomy" id="5874"/>
    <lineage>
        <taxon>Eukaryota</taxon>
        <taxon>Sar</taxon>
        <taxon>Alveolata</taxon>
        <taxon>Apicomplexa</taxon>
        <taxon>Aconoidasida</taxon>
        <taxon>Piroplasmida</taxon>
        <taxon>Theileriidae</taxon>
        <taxon>Theileria</taxon>
    </lineage>
</organism>
<feature type="compositionally biased region" description="Basic and acidic residues" evidence="1">
    <location>
        <begin position="244"/>
        <end position="282"/>
    </location>
</feature>
<evidence type="ECO:0000256" key="1">
    <source>
        <dbReference type="SAM" id="MobiDB-lite"/>
    </source>
</evidence>
<protein>
    <submittedName>
        <fullName evidence="2">Uncharacterized protein</fullName>
    </submittedName>
</protein>
<reference evidence="2" key="1">
    <citation type="submission" date="2018-07" db="EMBL/GenBank/DDBJ databases">
        <authorList>
            <person name="Quirk P.G."/>
            <person name="Krulwich T.A."/>
        </authorList>
    </citation>
    <scope>NUCLEOTIDE SEQUENCE</scope>
    <source>
        <strain evidence="2">Anand</strain>
    </source>
</reference>
<name>A0A3B0MY57_THEAN</name>
<accession>A0A3B0MY57</accession>
<proteinExistence type="predicted"/>
<gene>
    <name evidence="2" type="ORF">TAT_000331400</name>
    <name evidence="3" type="ORF">TAV_000331200</name>
</gene>
<sequence>MNRFDNRSHHNENQGLDDDVVGEILEDIECLNLADSDVEDTDLLNDDTFGAIEDSHWDPTETFLEAERQKNAPKRRTRPVNADLQKFSDFDILLKQPNLNRRKRDLNFKKRDGQRKNHSPSPHEDTEPEERIWEDDLEKIKKFCLFEITPDHVEQLANNAVKLSDRFKLSQRTIERHVRCVERNDRTYEREFFMNPNEFDKILRIQLAQVSKDPKLQSYSGKWNLYHLGVKKGPQQEETTDCQNEGKHDETDNLKQPKGDKLENADESKVLSDDNKTEESKPTKTRPVRFGKASSASIRHGRKLIYLGGDSSNTPRSENVQDVCMDTQVRTTIETCYETLYVLCDVENEIEKCPMNHVSALDKMQKDRDEYLRDLFSMLTGDDEVFRGILSLNKGRLLATKIGRKFGIENKLLLICSIINSLDCFVEICQNVDKALENVPDLSDFITLVTNPHQLKSLVAFENTSESTTMASNGEKIQNVLYGFNSYSRLYLFAIEGITLTGHLFLLTGNKGRHTALQRCSNILISFQQKCKGFERILSTRSGVVFINIFLQRIRTNAGAVDQNTVDILLHYTLDISEHIESNQNEWNSLASNIVKMF</sequence>